<dbReference type="EMBL" id="OJIN01000184">
    <property type="protein sequence ID" value="SPD75079.1"/>
    <property type="molecule type" value="Genomic_DNA"/>
</dbReference>
<reference evidence="1" key="1">
    <citation type="submission" date="2018-01" db="EMBL/GenBank/DDBJ databases">
        <authorList>
            <person name="Regsiter A."/>
            <person name="William W."/>
        </authorList>
    </citation>
    <scope>NUCLEOTIDE SEQUENCE</scope>
    <source>
        <strain evidence="1">TRIP AH-1</strain>
    </source>
</reference>
<accession>A0A445N060</accession>
<name>A0A445N060_9BACT</name>
<proteinExistence type="predicted"/>
<protein>
    <submittedName>
        <fullName evidence="1">Uncharacterized protein</fullName>
    </submittedName>
</protein>
<organism evidence="1">
    <name type="scientific">uncultured Desulfobacterium sp</name>
    <dbReference type="NCBI Taxonomy" id="201089"/>
    <lineage>
        <taxon>Bacteria</taxon>
        <taxon>Pseudomonadati</taxon>
        <taxon>Thermodesulfobacteriota</taxon>
        <taxon>Desulfobacteria</taxon>
        <taxon>Desulfobacterales</taxon>
        <taxon>Desulfobacteriaceae</taxon>
        <taxon>Desulfobacterium</taxon>
        <taxon>environmental samples</taxon>
    </lineage>
</organism>
<gene>
    <name evidence="1" type="ORF">PITCH_A420040</name>
</gene>
<sequence length="28" mass="3264">MDSKGLLSMWLILINDSDKTFMIRYKSG</sequence>
<dbReference type="AlphaFoldDB" id="A0A445N060"/>
<evidence type="ECO:0000313" key="1">
    <source>
        <dbReference type="EMBL" id="SPD75079.1"/>
    </source>
</evidence>